<dbReference type="GeneID" id="110789089"/>
<sequence>MDSEPFEKRAVSVYAIAAVLRDLCIAEMSTLDDSFVGLLQLAFEVWHSSGGVFVHLPNSYPWREVWYTNMKWLF</sequence>
<reference evidence="1" key="1">
    <citation type="journal article" date="2021" name="Nat. Commun.">
        <title>Genomic analyses provide insights into spinach domestication and the genetic basis of agronomic traits.</title>
        <authorList>
            <person name="Cai X."/>
            <person name="Sun X."/>
            <person name="Xu C."/>
            <person name="Sun H."/>
            <person name="Wang X."/>
            <person name="Ge C."/>
            <person name="Zhang Z."/>
            <person name="Wang Q."/>
            <person name="Fei Z."/>
            <person name="Jiao C."/>
            <person name="Wang Q."/>
        </authorList>
    </citation>
    <scope>NUCLEOTIDE SEQUENCE [LARGE SCALE GENOMIC DNA]</scope>
    <source>
        <strain evidence="1">cv. Varoflay</strain>
    </source>
</reference>
<name>A0ABM3RGX1_SPIOL</name>
<accession>A0ABM3RGX1</accession>
<evidence type="ECO:0000313" key="1">
    <source>
        <dbReference type="Proteomes" id="UP000813463"/>
    </source>
</evidence>
<dbReference type="RefSeq" id="XP_056694870.1">
    <property type="nucleotide sequence ID" value="XM_056838892.1"/>
</dbReference>
<dbReference type="Proteomes" id="UP000813463">
    <property type="component" value="Chromosome 3"/>
</dbReference>
<keyword evidence="1" id="KW-1185">Reference proteome</keyword>
<proteinExistence type="predicted"/>
<evidence type="ECO:0000313" key="2">
    <source>
        <dbReference type="RefSeq" id="XP_056694870.1"/>
    </source>
</evidence>
<gene>
    <name evidence="2" type="primary">LOC110789089</name>
</gene>
<protein>
    <submittedName>
        <fullName evidence="2">Uncharacterized protein isoform X2</fullName>
    </submittedName>
</protein>
<organism evidence="1 2">
    <name type="scientific">Spinacia oleracea</name>
    <name type="common">Spinach</name>
    <dbReference type="NCBI Taxonomy" id="3562"/>
    <lineage>
        <taxon>Eukaryota</taxon>
        <taxon>Viridiplantae</taxon>
        <taxon>Streptophyta</taxon>
        <taxon>Embryophyta</taxon>
        <taxon>Tracheophyta</taxon>
        <taxon>Spermatophyta</taxon>
        <taxon>Magnoliopsida</taxon>
        <taxon>eudicotyledons</taxon>
        <taxon>Gunneridae</taxon>
        <taxon>Pentapetalae</taxon>
        <taxon>Caryophyllales</taxon>
        <taxon>Chenopodiaceae</taxon>
        <taxon>Chenopodioideae</taxon>
        <taxon>Anserineae</taxon>
        <taxon>Spinacia</taxon>
    </lineage>
</organism>
<reference evidence="2" key="2">
    <citation type="submission" date="2025-08" db="UniProtKB">
        <authorList>
            <consortium name="RefSeq"/>
        </authorList>
    </citation>
    <scope>IDENTIFICATION</scope>
    <source>
        <tissue evidence="2">Leaf</tissue>
    </source>
</reference>